<evidence type="ECO:0000313" key="1">
    <source>
        <dbReference type="EMBL" id="BDU50234.1"/>
    </source>
</evidence>
<gene>
    <name evidence="1" type="ORF">HLVA_08030</name>
</gene>
<dbReference type="PROSITE" id="PS51257">
    <property type="entry name" value="PROKAR_LIPOPROTEIN"/>
    <property type="match status" value="1"/>
</dbReference>
<evidence type="ECO:0000313" key="2">
    <source>
        <dbReference type="Proteomes" id="UP001321582"/>
    </source>
</evidence>
<evidence type="ECO:0008006" key="3">
    <source>
        <dbReference type="Google" id="ProtNLM"/>
    </source>
</evidence>
<organism evidence="1 2">
    <name type="scientific">Haliovirga abyssi</name>
    <dbReference type="NCBI Taxonomy" id="2996794"/>
    <lineage>
        <taxon>Bacteria</taxon>
        <taxon>Fusobacteriati</taxon>
        <taxon>Fusobacteriota</taxon>
        <taxon>Fusobacteriia</taxon>
        <taxon>Fusobacteriales</taxon>
        <taxon>Haliovirgaceae</taxon>
        <taxon>Haliovirga</taxon>
    </lineage>
</organism>
<proteinExistence type="predicted"/>
<dbReference type="Proteomes" id="UP001321582">
    <property type="component" value="Chromosome"/>
</dbReference>
<dbReference type="KEGG" id="haby:HLVA_08030"/>
<accession>A0AAU9DHM3</accession>
<keyword evidence="2" id="KW-1185">Reference proteome</keyword>
<dbReference type="AlphaFoldDB" id="A0AAU9DHM3"/>
<name>A0AAU9DHM3_9FUSO</name>
<dbReference type="RefSeq" id="WP_307905166.1">
    <property type="nucleotide sequence ID" value="NZ_AP027059.1"/>
</dbReference>
<reference evidence="1 2" key="1">
    <citation type="submission" date="2022-11" db="EMBL/GenBank/DDBJ databases">
        <title>Haliovirga abyssi gen. nov., sp. nov., a mesophilic fermentative bacterium isolated from the Iheya North hydrothermal field and the proposal of Haliovirgaceae fam. nov.</title>
        <authorList>
            <person name="Miyazaki U."/>
            <person name="Tame A."/>
            <person name="Miyazaki J."/>
            <person name="Takai K."/>
            <person name="Sawayama S."/>
            <person name="Kitajima M."/>
            <person name="Okamoto A."/>
            <person name="Nakagawa S."/>
        </authorList>
    </citation>
    <scope>NUCLEOTIDE SEQUENCE [LARGE SCALE GENOMIC DNA]</scope>
    <source>
        <strain evidence="1 2">IC12</strain>
    </source>
</reference>
<dbReference type="EMBL" id="AP027059">
    <property type="protein sequence ID" value="BDU50234.1"/>
    <property type="molecule type" value="Genomic_DNA"/>
</dbReference>
<protein>
    <recommendedName>
        <fullName evidence="3">Lipoprotein</fullName>
    </recommendedName>
</protein>
<sequence>MKNIKINIYIFVIITLLFSGCLKDSKLQVNLEKNDQISGNMEAAMSNVSKDGKYSFGDIVNIDLKAITDTKFMSFDIICNTNNLILTNIKKDGFSDSNFVSSYQIKNGYRLFFWDLKNNLKKDDNFAKISLSVRNYGVENIKIDNFIKE</sequence>